<dbReference type="InterPro" id="IPR007569">
    <property type="entry name" value="DUF559"/>
</dbReference>
<accession>A0A7I7XHN7</accession>
<dbReference type="KEGG" id="mmag:MMAD_30040"/>
<organism evidence="2 3">
    <name type="scientific">Mycolicibacterium madagascariense</name>
    <dbReference type="NCBI Taxonomy" id="212765"/>
    <lineage>
        <taxon>Bacteria</taxon>
        <taxon>Bacillati</taxon>
        <taxon>Actinomycetota</taxon>
        <taxon>Actinomycetes</taxon>
        <taxon>Mycobacteriales</taxon>
        <taxon>Mycobacteriaceae</taxon>
        <taxon>Mycolicibacterium</taxon>
    </lineage>
</organism>
<dbReference type="EMBL" id="AP022610">
    <property type="protein sequence ID" value="BBZ28709.1"/>
    <property type="molecule type" value="Genomic_DNA"/>
</dbReference>
<name>A0A7I7XHN7_9MYCO</name>
<protein>
    <recommendedName>
        <fullName evidence="1">DUF559 domain-containing protein</fullName>
    </recommendedName>
</protein>
<keyword evidence="3" id="KW-1185">Reference proteome</keyword>
<sequence>MVGAVTRGEPLSLAHLPVDRVIRLAGLTDEQLAIALDPLPPGAPVVIGYCVDGQGPSQRDVVQDALVALASVALVLYPAWLPDAAVIETSGDFDLRVVRELAHRRAADSVHFGPFLADMAEAALSGHSPDRRIPPDVRAVGLSRIIAESYGRAGVVLLVAPPTSAIGEREQGRIAMALEWLAQHGIGGWLVPDALPLVDRYPTWQVTVPAHLEALRANGSAEPPPVLDYPALAGRPHPGSATEQALERRLARCEWAVGRTWNQEYASHSLAPPIRVDLMWPAERCVVEIDGPEHRGSLNYAADRRRDNGLTLDGFAVLRFTNEEIDDDPLRVLAVIESLLSKKRANEGNLP</sequence>
<proteinExistence type="predicted"/>
<evidence type="ECO:0000313" key="2">
    <source>
        <dbReference type="EMBL" id="BBZ28709.1"/>
    </source>
</evidence>
<evidence type="ECO:0000313" key="3">
    <source>
        <dbReference type="Proteomes" id="UP000466517"/>
    </source>
</evidence>
<evidence type="ECO:0000259" key="1">
    <source>
        <dbReference type="Pfam" id="PF04480"/>
    </source>
</evidence>
<feature type="domain" description="DUF559" evidence="1">
    <location>
        <begin position="276"/>
        <end position="338"/>
    </location>
</feature>
<dbReference type="InterPro" id="IPR011335">
    <property type="entry name" value="Restrct_endonuc-II-like"/>
</dbReference>
<dbReference type="SUPFAM" id="SSF52980">
    <property type="entry name" value="Restriction endonuclease-like"/>
    <property type="match status" value="1"/>
</dbReference>
<dbReference type="Proteomes" id="UP000466517">
    <property type="component" value="Chromosome"/>
</dbReference>
<dbReference type="Gene3D" id="3.40.960.10">
    <property type="entry name" value="VSR Endonuclease"/>
    <property type="match status" value="1"/>
</dbReference>
<dbReference type="AlphaFoldDB" id="A0A7I7XHN7"/>
<gene>
    <name evidence="2" type="ORF">MMAD_30040</name>
</gene>
<reference evidence="2 3" key="1">
    <citation type="journal article" date="2019" name="Emerg. Microbes Infect.">
        <title>Comprehensive subspecies identification of 175 nontuberculous mycobacteria species based on 7547 genomic profiles.</title>
        <authorList>
            <person name="Matsumoto Y."/>
            <person name="Kinjo T."/>
            <person name="Motooka D."/>
            <person name="Nabeya D."/>
            <person name="Jung N."/>
            <person name="Uechi K."/>
            <person name="Horii T."/>
            <person name="Iida T."/>
            <person name="Fujita J."/>
            <person name="Nakamura S."/>
        </authorList>
    </citation>
    <scope>NUCLEOTIDE SEQUENCE [LARGE SCALE GENOMIC DNA]</scope>
    <source>
        <strain evidence="2 3">JCM 13574</strain>
    </source>
</reference>
<dbReference type="Pfam" id="PF04480">
    <property type="entry name" value="DUF559"/>
    <property type="match status" value="1"/>
</dbReference>